<dbReference type="EMBL" id="JACRSP010000001">
    <property type="protein sequence ID" value="MBC8535179.1"/>
    <property type="molecule type" value="Genomic_DNA"/>
</dbReference>
<protein>
    <recommendedName>
        <fullName evidence="9">Phosphopantetheine adenylyltransferase</fullName>
        <ecNumber evidence="9">2.7.7.3</ecNumber>
    </recommendedName>
    <alternativeName>
        <fullName evidence="9">Dephospho-CoA pyrophosphorylase</fullName>
    </alternativeName>
    <alternativeName>
        <fullName evidence="9">Pantetheine-phosphate adenylyltransferase</fullName>
        <shortName evidence="9">PPAT</shortName>
    </alternativeName>
</protein>
<keyword evidence="3 9" id="KW-0548">Nucleotidyltransferase</keyword>
<comment type="subcellular location">
    <subcellularLocation>
        <location evidence="9">Cytoplasm</location>
    </subcellularLocation>
</comment>
<evidence type="ECO:0000256" key="3">
    <source>
        <dbReference type="ARBA" id="ARBA00022695"/>
    </source>
</evidence>
<dbReference type="InterPro" id="IPR014729">
    <property type="entry name" value="Rossmann-like_a/b/a_fold"/>
</dbReference>
<evidence type="ECO:0000256" key="5">
    <source>
        <dbReference type="ARBA" id="ARBA00022840"/>
    </source>
</evidence>
<accession>A0A926DC97</accession>
<dbReference type="Gene3D" id="3.40.50.620">
    <property type="entry name" value="HUPs"/>
    <property type="match status" value="1"/>
</dbReference>
<dbReference type="HAMAP" id="MF_00151">
    <property type="entry name" value="PPAT_bact"/>
    <property type="match status" value="1"/>
</dbReference>
<keyword evidence="4 9" id="KW-0547">Nucleotide-binding</keyword>
<dbReference type="EC" id="2.7.7.3" evidence="9"/>
<feature type="binding site" evidence="9">
    <location>
        <position position="87"/>
    </location>
    <ligand>
        <name>substrate</name>
    </ligand>
</feature>
<comment type="subunit">
    <text evidence="9">Homohexamer.</text>
</comment>
<dbReference type="GO" id="GO:0005737">
    <property type="term" value="C:cytoplasm"/>
    <property type="evidence" value="ECO:0007669"/>
    <property type="project" value="UniProtKB-SubCell"/>
</dbReference>
<evidence type="ECO:0000313" key="12">
    <source>
        <dbReference type="Proteomes" id="UP000620366"/>
    </source>
</evidence>
<keyword evidence="2 9" id="KW-0808">Transferase</keyword>
<dbReference type="InterPro" id="IPR001980">
    <property type="entry name" value="PPAT"/>
</dbReference>
<feature type="binding site" evidence="9">
    <location>
        <position position="41"/>
    </location>
    <ligand>
        <name>substrate</name>
    </ligand>
</feature>
<comment type="caution">
    <text evidence="11">The sequence shown here is derived from an EMBL/GenBank/DDBJ whole genome shotgun (WGS) entry which is preliminary data.</text>
</comment>
<keyword evidence="1 9" id="KW-0963">Cytoplasm</keyword>
<comment type="cofactor">
    <cofactor evidence="9">
        <name>Mg(2+)</name>
        <dbReference type="ChEBI" id="CHEBI:18420"/>
    </cofactor>
</comment>
<dbReference type="PRINTS" id="PR01020">
    <property type="entry name" value="LPSBIOSNTHSS"/>
</dbReference>
<comment type="similarity">
    <text evidence="9">Belongs to the bacterial CoaD family.</text>
</comment>
<evidence type="ECO:0000313" key="11">
    <source>
        <dbReference type="EMBL" id="MBC8535179.1"/>
    </source>
</evidence>
<dbReference type="NCBIfam" id="TIGR01510">
    <property type="entry name" value="coaD_prev_kdtB"/>
    <property type="match status" value="1"/>
</dbReference>
<evidence type="ECO:0000256" key="4">
    <source>
        <dbReference type="ARBA" id="ARBA00022741"/>
    </source>
</evidence>
<feature type="binding site" evidence="9">
    <location>
        <begin position="9"/>
        <end position="10"/>
    </location>
    <ligand>
        <name>ATP</name>
        <dbReference type="ChEBI" id="CHEBI:30616"/>
    </ligand>
</feature>
<evidence type="ECO:0000256" key="1">
    <source>
        <dbReference type="ARBA" id="ARBA00022490"/>
    </source>
</evidence>
<evidence type="ECO:0000256" key="9">
    <source>
        <dbReference type="HAMAP-Rule" id="MF_00151"/>
    </source>
</evidence>
<dbReference type="InterPro" id="IPR004821">
    <property type="entry name" value="Cyt_trans-like"/>
</dbReference>
<evidence type="ECO:0000256" key="7">
    <source>
        <dbReference type="ARBA" id="ARBA00022993"/>
    </source>
</evidence>
<feature type="binding site" evidence="9">
    <location>
        <position position="73"/>
    </location>
    <ligand>
        <name>substrate</name>
    </ligand>
</feature>
<feature type="domain" description="Cytidyltransferase-like" evidence="10">
    <location>
        <begin position="5"/>
        <end position="132"/>
    </location>
</feature>
<dbReference type="GO" id="GO:0015937">
    <property type="term" value="P:coenzyme A biosynthetic process"/>
    <property type="evidence" value="ECO:0007669"/>
    <property type="project" value="UniProtKB-UniRule"/>
</dbReference>
<dbReference type="RefSeq" id="WP_249298816.1">
    <property type="nucleotide sequence ID" value="NZ_JACRSP010000001.1"/>
</dbReference>
<feature type="site" description="Transition state stabilizer" evidence="9">
    <location>
        <position position="17"/>
    </location>
</feature>
<dbReference type="SUPFAM" id="SSF52374">
    <property type="entry name" value="Nucleotidylyl transferase"/>
    <property type="match status" value="1"/>
</dbReference>
<feature type="binding site" evidence="9">
    <location>
        <begin position="124"/>
        <end position="130"/>
    </location>
    <ligand>
        <name>ATP</name>
        <dbReference type="ChEBI" id="CHEBI:30616"/>
    </ligand>
</feature>
<keyword evidence="12" id="KW-1185">Reference proteome</keyword>
<evidence type="ECO:0000256" key="6">
    <source>
        <dbReference type="ARBA" id="ARBA00022842"/>
    </source>
</evidence>
<keyword evidence="5 9" id="KW-0067">ATP-binding</keyword>
<keyword evidence="6 9" id="KW-0460">Magnesium</keyword>
<dbReference type="Pfam" id="PF01467">
    <property type="entry name" value="CTP_transf_like"/>
    <property type="match status" value="1"/>
</dbReference>
<dbReference type="AlphaFoldDB" id="A0A926DC97"/>
<dbReference type="GO" id="GO:0004595">
    <property type="term" value="F:pantetheine-phosphate adenylyltransferase activity"/>
    <property type="evidence" value="ECO:0007669"/>
    <property type="project" value="UniProtKB-UniRule"/>
</dbReference>
<dbReference type="NCBIfam" id="TIGR00125">
    <property type="entry name" value="cyt_tran_rel"/>
    <property type="match status" value="1"/>
</dbReference>
<proteinExistence type="inferred from homology"/>
<comment type="catalytic activity">
    <reaction evidence="8 9">
        <text>(R)-4'-phosphopantetheine + ATP + H(+) = 3'-dephospho-CoA + diphosphate</text>
        <dbReference type="Rhea" id="RHEA:19801"/>
        <dbReference type="ChEBI" id="CHEBI:15378"/>
        <dbReference type="ChEBI" id="CHEBI:30616"/>
        <dbReference type="ChEBI" id="CHEBI:33019"/>
        <dbReference type="ChEBI" id="CHEBI:57328"/>
        <dbReference type="ChEBI" id="CHEBI:61723"/>
        <dbReference type="EC" id="2.7.7.3"/>
    </reaction>
</comment>
<dbReference type="PANTHER" id="PTHR21342">
    <property type="entry name" value="PHOSPHOPANTETHEINE ADENYLYLTRANSFERASE"/>
    <property type="match status" value="1"/>
</dbReference>
<dbReference type="Proteomes" id="UP000620366">
    <property type="component" value="Unassembled WGS sequence"/>
</dbReference>
<evidence type="ECO:0000256" key="2">
    <source>
        <dbReference type="ARBA" id="ARBA00022679"/>
    </source>
</evidence>
<organism evidence="11 12">
    <name type="scientific">Feifania hominis</name>
    <dbReference type="NCBI Taxonomy" id="2763660"/>
    <lineage>
        <taxon>Bacteria</taxon>
        <taxon>Bacillati</taxon>
        <taxon>Bacillota</taxon>
        <taxon>Clostridia</taxon>
        <taxon>Eubacteriales</taxon>
        <taxon>Feifaniaceae</taxon>
        <taxon>Feifania</taxon>
    </lineage>
</organism>
<comment type="function">
    <text evidence="9">Reversibly transfers an adenylyl group from ATP to 4'-phosphopantetheine, yielding dephospho-CoA (dPCoA) and pyrophosphate.</text>
</comment>
<gene>
    <name evidence="9 11" type="primary">coaD</name>
    <name evidence="11" type="ORF">H8695_00510</name>
</gene>
<evidence type="ECO:0000259" key="10">
    <source>
        <dbReference type="Pfam" id="PF01467"/>
    </source>
</evidence>
<reference evidence="11" key="1">
    <citation type="submission" date="2020-08" db="EMBL/GenBank/DDBJ databases">
        <title>Genome public.</title>
        <authorList>
            <person name="Liu C."/>
            <person name="Sun Q."/>
        </authorList>
    </citation>
    <scope>NUCLEOTIDE SEQUENCE</scope>
    <source>
        <strain evidence="11">BX7</strain>
    </source>
</reference>
<feature type="binding site" evidence="9">
    <location>
        <position position="98"/>
    </location>
    <ligand>
        <name>ATP</name>
        <dbReference type="ChEBI" id="CHEBI:30616"/>
    </ligand>
</feature>
<name>A0A926DC97_9FIRM</name>
<feature type="binding site" evidence="9">
    <location>
        <position position="17"/>
    </location>
    <ligand>
        <name>ATP</name>
        <dbReference type="ChEBI" id="CHEBI:30616"/>
    </ligand>
</feature>
<evidence type="ECO:0000256" key="8">
    <source>
        <dbReference type="ARBA" id="ARBA00029346"/>
    </source>
</evidence>
<dbReference type="GO" id="GO:0005524">
    <property type="term" value="F:ATP binding"/>
    <property type="evidence" value="ECO:0007669"/>
    <property type="project" value="UniProtKB-KW"/>
</dbReference>
<sequence>MKTAVCPGSYDPVTIGHMDVIRRTAGLFDRVVVTVLVNREKTPRFSLEERVAMLEKCVAGIPGVSVDVYEGLLADYVQKIGAAAVVKGVRDFMDYAMETRMAQINRKIGAQPVETLLLPARAELLHVSSSTVWQIARAGGEIKDYIPPQIWVEIEKRLAETEESK</sequence>
<feature type="binding site" evidence="9">
    <location>
        <position position="9"/>
    </location>
    <ligand>
        <name>substrate</name>
    </ligand>
</feature>
<feature type="binding site" evidence="9">
    <location>
        <begin position="88"/>
        <end position="90"/>
    </location>
    <ligand>
        <name>ATP</name>
        <dbReference type="ChEBI" id="CHEBI:30616"/>
    </ligand>
</feature>
<keyword evidence="7 9" id="KW-0173">Coenzyme A biosynthesis</keyword>
<dbReference type="PANTHER" id="PTHR21342:SF1">
    <property type="entry name" value="PHOSPHOPANTETHEINE ADENYLYLTRANSFERASE"/>
    <property type="match status" value="1"/>
</dbReference>
<comment type="pathway">
    <text evidence="9">Cofactor biosynthesis; coenzyme A biosynthesis; CoA from (R)-pantothenate: step 4/5.</text>
</comment>